<dbReference type="CDD" id="cd00610">
    <property type="entry name" value="OAT_like"/>
    <property type="match status" value="1"/>
</dbReference>
<dbReference type="Proteomes" id="UP000444174">
    <property type="component" value="Unassembled WGS sequence"/>
</dbReference>
<evidence type="ECO:0000256" key="6">
    <source>
        <dbReference type="RuleBase" id="RU003560"/>
    </source>
</evidence>
<evidence type="ECO:0000256" key="4">
    <source>
        <dbReference type="ARBA" id="ARBA00022679"/>
    </source>
</evidence>
<protein>
    <submittedName>
        <fullName evidence="7">Aminotransferase class III-fold pyridoxal phosphate-dependent enzyme</fullName>
    </submittedName>
</protein>
<dbReference type="PROSITE" id="PS00600">
    <property type="entry name" value="AA_TRANSFER_CLASS_3"/>
    <property type="match status" value="1"/>
</dbReference>
<comment type="similarity">
    <text evidence="2 6">Belongs to the class-III pyridoxal-phosphate-dependent aminotransferase family.</text>
</comment>
<dbReference type="PANTHER" id="PTHR43094">
    <property type="entry name" value="AMINOTRANSFERASE"/>
    <property type="match status" value="1"/>
</dbReference>
<keyword evidence="3 7" id="KW-0032">Aminotransferase</keyword>
<comment type="cofactor">
    <cofactor evidence="1">
        <name>pyridoxal 5'-phosphate</name>
        <dbReference type="ChEBI" id="CHEBI:597326"/>
    </cofactor>
</comment>
<dbReference type="InterPro" id="IPR015424">
    <property type="entry name" value="PyrdxlP-dep_Trfase"/>
</dbReference>
<dbReference type="RefSeq" id="WP_153215437.1">
    <property type="nucleotide sequence ID" value="NZ_WIBF01000004.1"/>
</dbReference>
<reference evidence="7 8" key="1">
    <citation type="submission" date="2019-10" db="EMBL/GenBank/DDBJ databases">
        <title>Epibacterium sp. nov., isolated from seawater.</title>
        <authorList>
            <person name="Zhang X."/>
            <person name="Li N."/>
        </authorList>
    </citation>
    <scope>NUCLEOTIDE SEQUENCE [LARGE SCALE GENOMIC DNA]</scope>
    <source>
        <strain evidence="7 8">SM1979</strain>
    </source>
</reference>
<comment type="caution">
    <text evidence="7">The sequence shown here is derived from an EMBL/GenBank/DDBJ whole genome shotgun (WGS) entry which is preliminary data.</text>
</comment>
<dbReference type="FunFam" id="3.40.640.10:FF:000014">
    <property type="entry name" value="Adenosylmethionine-8-amino-7-oxononanoate aminotransferase, probable"/>
    <property type="match status" value="1"/>
</dbReference>
<dbReference type="InterPro" id="IPR015422">
    <property type="entry name" value="PyrdxlP-dep_Trfase_small"/>
</dbReference>
<keyword evidence="5 6" id="KW-0663">Pyridoxal phosphate</keyword>
<dbReference type="GO" id="GO:0008483">
    <property type="term" value="F:transaminase activity"/>
    <property type="evidence" value="ECO:0007669"/>
    <property type="project" value="UniProtKB-KW"/>
</dbReference>
<proteinExistence type="inferred from homology"/>
<evidence type="ECO:0000256" key="5">
    <source>
        <dbReference type="ARBA" id="ARBA00022898"/>
    </source>
</evidence>
<gene>
    <name evidence="7" type="ORF">GFB49_08520</name>
</gene>
<dbReference type="SUPFAM" id="SSF53383">
    <property type="entry name" value="PLP-dependent transferases"/>
    <property type="match status" value="1"/>
</dbReference>
<organism evidence="7 8">
    <name type="scientific">Tritonibacter litoralis</name>
    <dbReference type="NCBI Taxonomy" id="2662264"/>
    <lineage>
        <taxon>Bacteria</taxon>
        <taxon>Pseudomonadati</taxon>
        <taxon>Pseudomonadota</taxon>
        <taxon>Alphaproteobacteria</taxon>
        <taxon>Rhodobacterales</taxon>
        <taxon>Paracoccaceae</taxon>
        <taxon>Tritonibacter</taxon>
    </lineage>
</organism>
<dbReference type="InterPro" id="IPR015421">
    <property type="entry name" value="PyrdxlP-dep_Trfase_major"/>
</dbReference>
<keyword evidence="8" id="KW-1185">Reference proteome</keyword>
<name>A0A843YC05_9RHOB</name>
<evidence type="ECO:0000313" key="8">
    <source>
        <dbReference type="Proteomes" id="UP000444174"/>
    </source>
</evidence>
<sequence>MSTITNHMPTEELQALDAAHHMHPFTANGELAQKGARVITRADGVTLTDSEGNQILDAMAGLWCVNIGYGRDELADVAARQMRELPYYNTFFQTTHRPAIELAQKIAQLAPGDLNNVFFAGSGSEANDTNIRMVRHYWALKGKPSKSIIISRKNAYHGSSVGSGSLGGMSAMHEQGGLPIPDVHHINQPNWWAEGGDMSPEDFGIARAQELEQAILELGEDRVAAFIAEPVQGAGGVIVAPDSYWPEVQKICDKYEILLIADEVICGFGRTGEWFGSQKLDIRPDIMTIAKGLSSGYAPIGGSVVSDEVASVIAQSEFNHGYTYSGHPVAAAVALENLRILEEENILGHVRDVAAPYLKEKWESLVAHPLVGEAKIVGMMGSIALTPHKESRAAFAAETGTVGYICRERCFANNLVMRHVGDRMIISPPLILKPEEIDMLMDRALTSLDECYAQIKADGLLKSA</sequence>
<accession>A0A843YC05</accession>
<dbReference type="Pfam" id="PF00202">
    <property type="entry name" value="Aminotran_3"/>
    <property type="match status" value="1"/>
</dbReference>
<keyword evidence="4 7" id="KW-0808">Transferase</keyword>
<dbReference type="AlphaFoldDB" id="A0A843YC05"/>
<dbReference type="Gene3D" id="3.90.1150.10">
    <property type="entry name" value="Aspartate Aminotransferase, domain 1"/>
    <property type="match status" value="1"/>
</dbReference>
<dbReference type="GO" id="GO:0030170">
    <property type="term" value="F:pyridoxal phosphate binding"/>
    <property type="evidence" value="ECO:0007669"/>
    <property type="project" value="InterPro"/>
</dbReference>
<dbReference type="InterPro" id="IPR049704">
    <property type="entry name" value="Aminotrans_3_PPA_site"/>
</dbReference>
<dbReference type="PANTHER" id="PTHR43094:SF1">
    <property type="entry name" value="AMINOTRANSFERASE CLASS-III"/>
    <property type="match status" value="1"/>
</dbReference>
<dbReference type="EMBL" id="WIBF01000004">
    <property type="protein sequence ID" value="MQQ08491.1"/>
    <property type="molecule type" value="Genomic_DNA"/>
</dbReference>
<dbReference type="NCBIfam" id="NF005682">
    <property type="entry name" value="PRK07480.1"/>
    <property type="match status" value="1"/>
</dbReference>
<evidence type="ECO:0000313" key="7">
    <source>
        <dbReference type="EMBL" id="MQQ08491.1"/>
    </source>
</evidence>
<evidence type="ECO:0000256" key="2">
    <source>
        <dbReference type="ARBA" id="ARBA00008954"/>
    </source>
</evidence>
<evidence type="ECO:0000256" key="1">
    <source>
        <dbReference type="ARBA" id="ARBA00001933"/>
    </source>
</evidence>
<evidence type="ECO:0000256" key="3">
    <source>
        <dbReference type="ARBA" id="ARBA00022576"/>
    </source>
</evidence>
<dbReference type="Gene3D" id="3.40.640.10">
    <property type="entry name" value="Type I PLP-dependent aspartate aminotransferase-like (Major domain)"/>
    <property type="match status" value="1"/>
</dbReference>
<dbReference type="InterPro" id="IPR005814">
    <property type="entry name" value="Aminotrans_3"/>
</dbReference>